<dbReference type="EMBL" id="JAUJYO010000011">
    <property type="protein sequence ID" value="KAK1303294.1"/>
    <property type="molecule type" value="Genomic_DNA"/>
</dbReference>
<dbReference type="Gene3D" id="2.170.260.10">
    <property type="entry name" value="paz domain"/>
    <property type="match status" value="1"/>
</dbReference>
<dbReference type="PANTHER" id="PTHR10715:SF0">
    <property type="entry name" value="LARGE RIBOSOMAL SUBUNIT PROTEIN EL6"/>
    <property type="match status" value="1"/>
</dbReference>
<feature type="region of interest" description="Disordered" evidence="1">
    <location>
        <begin position="1"/>
        <end position="23"/>
    </location>
</feature>
<comment type="caution">
    <text evidence="2">The sequence shown here is derived from an EMBL/GenBank/DDBJ whole genome shotgun (WGS) entry which is preliminary data.</text>
</comment>
<proteinExistence type="predicted"/>
<dbReference type="GO" id="GO:0000027">
    <property type="term" value="P:ribosomal large subunit assembly"/>
    <property type="evidence" value="ECO:0007669"/>
    <property type="project" value="TreeGrafter"/>
</dbReference>
<dbReference type="GO" id="GO:0022625">
    <property type="term" value="C:cytosolic large ribosomal subunit"/>
    <property type="evidence" value="ECO:0007669"/>
    <property type="project" value="TreeGrafter"/>
</dbReference>
<reference evidence="2" key="1">
    <citation type="journal article" date="2023" name="Nat. Commun.">
        <title>Diploid and tetraploid genomes of Acorus and the evolution of monocots.</title>
        <authorList>
            <person name="Ma L."/>
            <person name="Liu K.W."/>
            <person name="Li Z."/>
            <person name="Hsiao Y.Y."/>
            <person name="Qi Y."/>
            <person name="Fu T."/>
            <person name="Tang G.D."/>
            <person name="Zhang D."/>
            <person name="Sun W.H."/>
            <person name="Liu D.K."/>
            <person name="Li Y."/>
            <person name="Chen G.Z."/>
            <person name="Liu X.D."/>
            <person name="Liao X.Y."/>
            <person name="Jiang Y.T."/>
            <person name="Yu X."/>
            <person name="Hao Y."/>
            <person name="Huang J."/>
            <person name="Zhao X.W."/>
            <person name="Ke S."/>
            <person name="Chen Y.Y."/>
            <person name="Wu W.L."/>
            <person name="Hsu J.L."/>
            <person name="Lin Y.F."/>
            <person name="Huang M.D."/>
            <person name="Li C.Y."/>
            <person name="Huang L."/>
            <person name="Wang Z.W."/>
            <person name="Zhao X."/>
            <person name="Zhong W.Y."/>
            <person name="Peng D.H."/>
            <person name="Ahmad S."/>
            <person name="Lan S."/>
            <person name="Zhang J.S."/>
            <person name="Tsai W.C."/>
            <person name="Van de Peer Y."/>
            <person name="Liu Z.J."/>
        </authorList>
    </citation>
    <scope>NUCLEOTIDE SEQUENCE</scope>
    <source>
        <strain evidence="2">CP</strain>
    </source>
</reference>
<dbReference type="CDD" id="cd02846">
    <property type="entry name" value="PAZ_argonaute_like"/>
    <property type="match status" value="1"/>
</dbReference>
<evidence type="ECO:0000313" key="3">
    <source>
        <dbReference type="Proteomes" id="UP001180020"/>
    </source>
</evidence>
<keyword evidence="3" id="KW-1185">Reference proteome</keyword>
<dbReference type="GO" id="GO:0002181">
    <property type="term" value="P:cytoplasmic translation"/>
    <property type="evidence" value="ECO:0007669"/>
    <property type="project" value="TreeGrafter"/>
</dbReference>
<dbReference type="SUPFAM" id="SSF101690">
    <property type="entry name" value="PAZ domain"/>
    <property type="match status" value="1"/>
</dbReference>
<sequence length="389" mass="44046">MDLLDHPLTPSSSHRPFDVPSDGGTISTPVSCFTSPPSNPPEYMIYHKREIRAIKAKNSGVFSKHEKKLDPEVPAVKSPKFYPADHVKTHITNRRKPKTTKLRASITSGMVMILLVGRFMGKRVVFLKQLTHCRIASHHCFPVDDSGTMKSVVEYFRKTCGFVIQYTTLPCLQVCKIVEGKRYSKRLNEKHITALLKVTCQRPQDRELDILSCLCSLLHINKFFEVGVSENLQERLEYLNLCIVQEVMGVIDVTRSKEKEYETIVKEGFCEEHCVYLKNKFYPPYLELYLKVIPSLLQCPLENDDNKKPSNLHAFISIEDKDKPSGDQKALRGQQIQMYDLRRSQKVGGLLAEAPATTNYDVHSATWADVKAGPLQSAMKVPTLGHGPS</sequence>
<dbReference type="InterPro" id="IPR000915">
    <property type="entry name" value="60S_ribosomal_eL6"/>
</dbReference>
<dbReference type="AlphaFoldDB" id="A0AAV9DRA6"/>
<evidence type="ECO:0000256" key="1">
    <source>
        <dbReference type="SAM" id="MobiDB-lite"/>
    </source>
</evidence>
<accession>A0AAV9DRA6</accession>
<reference evidence="2" key="2">
    <citation type="submission" date="2023-06" db="EMBL/GenBank/DDBJ databases">
        <authorList>
            <person name="Ma L."/>
            <person name="Liu K.-W."/>
            <person name="Li Z."/>
            <person name="Hsiao Y.-Y."/>
            <person name="Qi Y."/>
            <person name="Fu T."/>
            <person name="Tang G."/>
            <person name="Zhang D."/>
            <person name="Sun W.-H."/>
            <person name="Liu D.-K."/>
            <person name="Li Y."/>
            <person name="Chen G.-Z."/>
            <person name="Liu X.-D."/>
            <person name="Liao X.-Y."/>
            <person name="Jiang Y.-T."/>
            <person name="Yu X."/>
            <person name="Hao Y."/>
            <person name="Huang J."/>
            <person name="Zhao X.-W."/>
            <person name="Ke S."/>
            <person name="Chen Y.-Y."/>
            <person name="Wu W.-L."/>
            <person name="Hsu J.-L."/>
            <person name="Lin Y.-F."/>
            <person name="Huang M.-D."/>
            <person name="Li C.-Y."/>
            <person name="Huang L."/>
            <person name="Wang Z.-W."/>
            <person name="Zhao X."/>
            <person name="Zhong W.-Y."/>
            <person name="Peng D.-H."/>
            <person name="Ahmad S."/>
            <person name="Lan S."/>
            <person name="Zhang J.-S."/>
            <person name="Tsai W.-C."/>
            <person name="Van De Peer Y."/>
            <person name="Liu Z.-J."/>
        </authorList>
    </citation>
    <scope>NUCLEOTIDE SEQUENCE</scope>
    <source>
        <strain evidence="2">CP</strain>
        <tissue evidence="2">Leaves</tissue>
    </source>
</reference>
<protein>
    <submittedName>
        <fullName evidence="2">Protein argonaute 1B</fullName>
    </submittedName>
</protein>
<name>A0AAV9DRA6_ACOCL</name>
<organism evidence="2 3">
    <name type="scientific">Acorus calamus</name>
    <name type="common">Sweet flag</name>
    <dbReference type="NCBI Taxonomy" id="4465"/>
    <lineage>
        <taxon>Eukaryota</taxon>
        <taxon>Viridiplantae</taxon>
        <taxon>Streptophyta</taxon>
        <taxon>Embryophyta</taxon>
        <taxon>Tracheophyta</taxon>
        <taxon>Spermatophyta</taxon>
        <taxon>Magnoliopsida</taxon>
        <taxon>Liliopsida</taxon>
        <taxon>Acoraceae</taxon>
        <taxon>Acorus</taxon>
    </lineage>
</organism>
<dbReference type="GO" id="GO:0003735">
    <property type="term" value="F:structural constituent of ribosome"/>
    <property type="evidence" value="ECO:0007669"/>
    <property type="project" value="InterPro"/>
</dbReference>
<dbReference type="Proteomes" id="UP001180020">
    <property type="component" value="Unassembled WGS sequence"/>
</dbReference>
<evidence type="ECO:0000313" key="2">
    <source>
        <dbReference type="EMBL" id="KAK1303294.1"/>
    </source>
</evidence>
<dbReference type="GO" id="GO:0003723">
    <property type="term" value="F:RNA binding"/>
    <property type="evidence" value="ECO:0007669"/>
    <property type="project" value="TreeGrafter"/>
</dbReference>
<dbReference type="InterPro" id="IPR036085">
    <property type="entry name" value="PAZ_dom_sf"/>
</dbReference>
<dbReference type="PANTHER" id="PTHR10715">
    <property type="entry name" value="60S RIBOSOMAL PROTEIN L6"/>
    <property type="match status" value="1"/>
</dbReference>
<gene>
    <name evidence="2" type="primary">AGO1B</name>
    <name evidence="2" type="ORF">QJS10_CPB11g01376</name>
</gene>